<organism evidence="1 2">
    <name type="scientific">Nocardia goodfellowii</name>
    <dbReference type="NCBI Taxonomy" id="882446"/>
    <lineage>
        <taxon>Bacteria</taxon>
        <taxon>Bacillati</taxon>
        <taxon>Actinomycetota</taxon>
        <taxon>Actinomycetes</taxon>
        <taxon>Mycobacteriales</taxon>
        <taxon>Nocardiaceae</taxon>
        <taxon>Nocardia</taxon>
    </lineage>
</organism>
<evidence type="ECO:0000313" key="1">
    <source>
        <dbReference type="EMBL" id="MBP2189767.1"/>
    </source>
</evidence>
<sequence>MAVRFCAGDGCRRMLSISVIPGGNPVARADPEHFAVRFRTCTVCRSGFCDRCLPEDSPFYRLRACPKCGADLL</sequence>
<evidence type="ECO:0008006" key="3">
    <source>
        <dbReference type="Google" id="ProtNLM"/>
    </source>
</evidence>
<accession>A0ABS4QDJ6</accession>
<reference evidence="1 2" key="1">
    <citation type="submission" date="2021-03" db="EMBL/GenBank/DDBJ databases">
        <title>Sequencing the genomes of 1000 actinobacteria strains.</title>
        <authorList>
            <person name="Klenk H.-P."/>
        </authorList>
    </citation>
    <scope>NUCLEOTIDE SEQUENCE [LARGE SCALE GENOMIC DNA]</scope>
    <source>
        <strain evidence="1 2">DSM 45516</strain>
    </source>
</reference>
<dbReference type="RefSeq" id="WP_209888937.1">
    <property type="nucleotide sequence ID" value="NZ_JAGGMR010000001.1"/>
</dbReference>
<protein>
    <recommendedName>
        <fullName evidence="3">CHY-type domain-containing protein</fullName>
    </recommendedName>
</protein>
<name>A0ABS4QDJ6_9NOCA</name>
<evidence type="ECO:0000313" key="2">
    <source>
        <dbReference type="Proteomes" id="UP001519325"/>
    </source>
</evidence>
<keyword evidence="2" id="KW-1185">Reference proteome</keyword>
<proteinExistence type="predicted"/>
<comment type="caution">
    <text evidence="1">The sequence shown here is derived from an EMBL/GenBank/DDBJ whole genome shotgun (WGS) entry which is preliminary data.</text>
</comment>
<dbReference type="Proteomes" id="UP001519325">
    <property type="component" value="Unassembled WGS sequence"/>
</dbReference>
<dbReference type="EMBL" id="JAGGMR010000001">
    <property type="protein sequence ID" value="MBP2189767.1"/>
    <property type="molecule type" value="Genomic_DNA"/>
</dbReference>
<gene>
    <name evidence="1" type="ORF">BJ987_002668</name>
</gene>